<comment type="caution">
    <text evidence="1">The sequence shown here is derived from an EMBL/GenBank/DDBJ whole genome shotgun (WGS) entry which is preliminary data.</text>
</comment>
<dbReference type="EMBL" id="MU859260">
    <property type="protein sequence ID" value="KAK3948503.1"/>
    <property type="molecule type" value="Genomic_DNA"/>
</dbReference>
<accession>A0AAN6NQS8</accession>
<name>A0AAN6NQS8_9PEZI</name>
<evidence type="ECO:0000313" key="1">
    <source>
        <dbReference type="EMBL" id="KAK3948503.1"/>
    </source>
</evidence>
<protein>
    <submittedName>
        <fullName evidence="1">Uncharacterized protein</fullName>
    </submittedName>
</protein>
<reference evidence="1" key="2">
    <citation type="submission" date="2023-06" db="EMBL/GenBank/DDBJ databases">
        <authorList>
            <consortium name="Lawrence Berkeley National Laboratory"/>
            <person name="Mondo S.J."/>
            <person name="Hensen N."/>
            <person name="Bonometti L."/>
            <person name="Westerberg I."/>
            <person name="Brannstrom I.O."/>
            <person name="Guillou S."/>
            <person name="Cros-Aarteil S."/>
            <person name="Calhoun S."/>
            <person name="Haridas S."/>
            <person name="Kuo A."/>
            <person name="Pangilinan J."/>
            <person name="Riley R."/>
            <person name="Labutti K."/>
            <person name="Andreopoulos B."/>
            <person name="Lipzen A."/>
            <person name="Chen C."/>
            <person name="Yanf M."/>
            <person name="Daum C."/>
            <person name="Ng V."/>
            <person name="Clum A."/>
            <person name="Steindorff A."/>
            <person name="Ohm R."/>
            <person name="Martin F."/>
            <person name="Silar P."/>
            <person name="Natvig D."/>
            <person name="Lalanne C."/>
            <person name="Gautier V."/>
            <person name="Ament-Velasquez S.L."/>
            <person name="Kruys A."/>
            <person name="Hutchinson M.I."/>
            <person name="Powell A.J."/>
            <person name="Barry K."/>
            <person name="Miller A.N."/>
            <person name="Grigoriev I.V."/>
            <person name="Debuchy R."/>
            <person name="Gladieux P."/>
            <person name="Thoren M.H."/>
            <person name="Johannesson H."/>
        </authorList>
    </citation>
    <scope>NUCLEOTIDE SEQUENCE</scope>
    <source>
        <strain evidence="1">CBS 626.80</strain>
    </source>
</reference>
<proteinExistence type="predicted"/>
<keyword evidence="2" id="KW-1185">Reference proteome</keyword>
<evidence type="ECO:0000313" key="2">
    <source>
        <dbReference type="Proteomes" id="UP001303222"/>
    </source>
</evidence>
<reference evidence="1" key="1">
    <citation type="journal article" date="2023" name="Mol. Phylogenet. Evol.">
        <title>Genome-scale phylogeny and comparative genomics of the fungal order Sordariales.</title>
        <authorList>
            <person name="Hensen N."/>
            <person name="Bonometti L."/>
            <person name="Westerberg I."/>
            <person name="Brannstrom I.O."/>
            <person name="Guillou S."/>
            <person name="Cros-Aarteil S."/>
            <person name="Calhoun S."/>
            <person name="Haridas S."/>
            <person name="Kuo A."/>
            <person name="Mondo S."/>
            <person name="Pangilinan J."/>
            <person name="Riley R."/>
            <person name="LaButti K."/>
            <person name="Andreopoulos B."/>
            <person name="Lipzen A."/>
            <person name="Chen C."/>
            <person name="Yan M."/>
            <person name="Daum C."/>
            <person name="Ng V."/>
            <person name="Clum A."/>
            <person name="Steindorff A."/>
            <person name="Ohm R.A."/>
            <person name="Martin F."/>
            <person name="Silar P."/>
            <person name="Natvig D.O."/>
            <person name="Lalanne C."/>
            <person name="Gautier V."/>
            <person name="Ament-Velasquez S.L."/>
            <person name="Kruys A."/>
            <person name="Hutchinson M.I."/>
            <person name="Powell A.J."/>
            <person name="Barry K."/>
            <person name="Miller A.N."/>
            <person name="Grigoriev I.V."/>
            <person name="Debuchy R."/>
            <person name="Gladieux P."/>
            <person name="Hiltunen Thoren M."/>
            <person name="Johannesson H."/>
        </authorList>
    </citation>
    <scope>NUCLEOTIDE SEQUENCE</scope>
    <source>
        <strain evidence="1">CBS 626.80</strain>
    </source>
</reference>
<gene>
    <name evidence="1" type="ORF">QBC32DRAFT_221836</name>
</gene>
<organism evidence="1 2">
    <name type="scientific">Pseudoneurospora amorphoporcata</name>
    <dbReference type="NCBI Taxonomy" id="241081"/>
    <lineage>
        <taxon>Eukaryota</taxon>
        <taxon>Fungi</taxon>
        <taxon>Dikarya</taxon>
        <taxon>Ascomycota</taxon>
        <taxon>Pezizomycotina</taxon>
        <taxon>Sordariomycetes</taxon>
        <taxon>Sordariomycetidae</taxon>
        <taxon>Sordariales</taxon>
        <taxon>Sordariaceae</taxon>
        <taxon>Pseudoneurospora</taxon>
    </lineage>
</organism>
<dbReference type="AlphaFoldDB" id="A0AAN6NQS8"/>
<sequence length="50" mass="5755">MIETHLRKLYHRYHATSNVYLAPPHTARPRRTFPARELGTGFSECLSGTL</sequence>
<dbReference type="Proteomes" id="UP001303222">
    <property type="component" value="Unassembled WGS sequence"/>
</dbReference>